<keyword evidence="3" id="KW-1185">Reference proteome</keyword>
<name>A0A2B7YVR8_POLH7</name>
<dbReference type="EMBL" id="PDNA01000001">
    <property type="protein sequence ID" value="PGH28184.1"/>
    <property type="molecule type" value="Genomic_DNA"/>
</dbReference>
<sequence>MGSQHTDIYINPQAHSWHHDANTDRRIRHFHQRLPGFTPTPLIRVDSIAKELGLKYVFVKDESHRANLPAFKILGASWATYRAVTRAVGLSTDVSFEVLADAASEKVIKIFAATDGNHGRAVARMARILRIQADVFVPSNLEQATRDLIAGEGARVIVADGDYDYAVQQARINSEVPNGILIQDTAFEGYTEIAQWIVDGYSTMMIETEEQVREATGGTADFVIAPAGVGSFAQAVVSYWKSRPYPCSVMAVEPDSAACLKNSLTKGEPITIATENTIMAGLNCGTVSSIAWPILQKGVDISVSVSDREAHEGVAQFKALGIHAGPCGTASYAALKHIAEQHSKDVQSLNPDSTVVLFCTEGERGYEMLDRKKEGLL</sequence>
<organism evidence="2 3">
    <name type="scientific">Polytolypa hystricis (strain UAMH7299)</name>
    <dbReference type="NCBI Taxonomy" id="1447883"/>
    <lineage>
        <taxon>Eukaryota</taxon>
        <taxon>Fungi</taxon>
        <taxon>Dikarya</taxon>
        <taxon>Ascomycota</taxon>
        <taxon>Pezizomycotina</taxon>
        <taxon>Eurotiomycetes</taxon>
        <taxon>Eurotiomycetidae</taxon>
        <taxon>Onygenales</taxon>
        <taxon>Onygenales incertae sedis</taxon>
        <taxon>Polytolypa</taxon>
    </lineage>
</organism>
<evidence type="ECO:0000313" key="2">
    <source>
        <dbReference type="EMBL" id="PGH28184.1"/>
    </source>
</evidence>
<evidence type="ECO:0000259" key="1">
    <source>
        <dbReference type="Pfam" id="PF00291"/>
    </source>
</evidence>
<dbReference type="NCBIfam" id="NF006058">
    <property type="entry name" value="PRK08206.1"/>
    <property type="match status" value="1"/>
</dbReference>
<dbReference type="PANTHER" id="PTHR42937:SF1">
    <property type="entry name" value="DIAMINOPROPIONATE AMMONIA-LYASE"/>
    <property type="match status" value="1"/>
</dbReference>
<dbReference type="PANTHER" id="PTHR42937">
    <property type="match status" value="1"/>
</dbReference>
<proteinExistence type="predicted"/>
<dbReference type="InterPro" id="IPR001926">
    <property type="entry name" value="TrpB-like_PALP"/>
</dbReference>
<dbReference type="SUPFAM" id="SSF53686">
    <property type="entry name" value="Tryptophan synthase beta subunit-like PLP-dependent enzymes"/>
    <property type="match status" value="1"/>
</dbReference>
<dbReference type="Gene3D" id="3.40.50.1100">
    <property type="match status" value="2"/>
</dbReference>
<dbReference type="InterPro" id="IPR036052">
    <property type="entry name" value="TrpB-like_PALP_sf"/>
</dbReference>
<dbReference type="Proteomes" id="UP000224634">
    <property type="component" value="Unassembled WGS sequence"/>
</dbReference>
<comment type="caution">
    <text evidence="2">The sequence shown here is derived from an EMBL/GenBank/DDBJ whole genome shotgun (WGS) entry which is preliminary data.</text>
</comment>
<dbReference type="AlphaFoldDB" id="A0A2B7YVR8"/>
<reference evidence="2 3" key="1">
    <citation type="submission" date="2017-10" db="EMBL/GenBank/DDBJ databases">
        <title>Comparative genomics in systemic dimorphic fungi from Ajellomycetaceae.</title>
        <authorList>
            <person name="Munoz J.F."/>
            <person name="Mcewen J.G."/>
            <person name="Clay O.K."/>
            <person name="Cuomo C.A."/>
        </authorList>
    </citation>
    <scope>NUCLEOTIDE SEQUENCE [LARGE SCALE GENOMIC DNA]</scope>
    <source>
        <strain evidence="2 3">UAMH7299</strain>
    </source>
</reference>
<gene>
    <name evidence="2" type="ORF">AJ80_00074</name>
</gene>
<dbReference type="OrthoDB" id="10059875at2759"/>
<feature type="domain" description="Tryptophan synthase beta chain-like PALP" evidence="1">
    <location>
        <begin position="35"/>
        <end position="357"/>
    </location>
</feature>
<accession>A0A2B7YVR8</accession>
<dbReference type="Pfam" id="PF00291">
    <property type="entry name" value="PALP"/>
    <property type="match status" value="1"/>
</dbReference>
<protein>
    <recommendedName>
        <fullName evidence="1">Tryptophan synthase beta chain-like PALP domain-containing protein</fullName>
    </recommendedName>
</protein>
<dbReference type="STRING" id="1447883.A0A2B7YVR8"/>
<evidence type="ECO:0000313" key="3">
    <source>
        <dbReference type="Proteomes" id="UP000224634"/>
    </source>
</evidence>